<evidence type="ECO:0000313" key="1">
    <source>
        <dbReference type="EMBL" id="MFC0561251.1"/>
    </source>
</evidence>
<evidence type="ECO:0000313" key="2">
    <source>
        <dbReference type="Proteomes" id="UP001589833"/>
    </source>
</evidence>
<organism evidence="1 2">
    <name type="scientific">Halalkalibacter alkalisediminis</name>
    <dbReference type="NCBI Taxonomy" id="935616"/>
    <lineage>
        <taxon>Bacteria</taxon>
        <taxon>Bacillati</taxon>
        <taxon>Bacillota</taxon>
        <taxon>Bacilli</taxon>
        <taxon>Bacillales</taxon>
        <taxon>Bacillaceae</taxon>
        <taxon>Halalkalibacter</taxon>
    </lineage>
</organism>
<dbReference type="Proteomes" id="UP001589833">
    <property type="component" value="Unassembled WGS sequence"/>
</dbReference>
<comment type="caution">
    <text evidence="1">The sequence shown here is derived from an EMBL/GenBank/DDBJ whole genome shotgun (WGS) entry which is preliminary data.</text>
</comment>
<accession>A0ABV6NKJ2</accession>
<gene>
    <name evidence="1" type="ORF">ACFFH4_20095</name>
</gene>
<name>A0ABV6NKJ2_9BACI</name>
<proteinExistence type="predicted"/>
<reference evidence="1 2" key="1">
    <citation type="submission" date="2024-09" db="EMBL/GenBank/DDBJ databases">
        <authorList>
            <person name="Sun Q."/>
            <person name="Mori K."/>
        </authorList>
    </citation>
    <scope>NUCLEOTIDE SEQUENCE [LARGE SCALE GENOMIC DNA]</scope>
    <source>
        <strain evidence="1 2">NCAIM B.02301</strain>
    </source>
</reference>
<protein>
    <submittedName>
        <fullName evidence="1">Uncharacterized protein</fullName>
    </submittedName>
</protein>
<sequence>MGYPVLKQAESVYSAIFNERFNQKLVMSAVLLLGNKSYRLVGTVKKTWYGKVQDYNTLNCMIVDENLEVLKDEQLSKRIYFAFSTLSMIYMAKGHIENSRLEDPAYFYALIDSYEEIIRRVKPVLRVFKKPTEYYDEIFNSFYQFLVLAHLTNKEGDLLARKLFPLLKEIEEHQPMFVEEIETVKEIANQFFTISNQRTLLVMKYEEMFNVMNWIIDRATIDKDIDLKEFSVEVTLIYQIIKGSKGAIKSTRVSSQLQDNLKTTEEIIAQLQTFINRGTYVEDISTKYFHKHWAYRKEVRK</sequence>
<keyword evidence="2" id="KW-1185">Reference proteome</keyword>
<dbReference type="RefSeq" id="WP_273842724.1">
    <property type="nucleotide sequence ID" value="NZ_JAQQWT010000005.1"/>
</dbReference>
<dbReference type="EMBL" id="JBHLTR010000054">
    <property type="protein sequence ID" value="MFC0561251.1"/>
    <property type="molecule type" value="Genomic_DNA"/>
</dbReference>